<evidence type="ECO:0000256" key="5">
    <source>
        <dbReference type="ARBA" id="ARBA00022723"/>
    </source>
</evidence>
<comment type="similarity">
    <text evidence="3">Belongs to the JARID1 histone demethylase family.</text>
</comment>
<feature type="compositionally biased region" description="Basic and acidic residues" evidence="18">
    <location>
        <begin position="1386"/>
        <end position="1396"/>
    </location>
</feature>
<keyword evidence="9" id="KW-0156">Chromatin regulator</keyword>
<evidence type="ECO:0000256" key="3">
    <source>
        <dbReference type="ARBA" id="ARBA00006801"/>
    </source>
</evidence>
<dbReference type="Pfam" id="PF02375">
    <property type="entry name" value="JmjN"/>
    <property type="match status" value="1"/>
</dbReference>
<feature type="domain" description="ARID" evidence="20">
    <location>
        <begin position="80"/>
        <end position="170"/>
    </location>
</feature>
<dbReference type="InterPro" id="IPR003349">
    <property type="entry name" value="JmjN"/>
</dbReference>
<evidence type="ECO:0000256" key="11">
    <source>
        <dbReference type="ARBA" id="ARBA00023002"/>
    </source>
</evidence>
<dbReference type="PROSITE" id="PS51184">
    <property type="entry name" value="JMJC"/>
    <property type="match status" value="1"/>
</dbReference>
<dbReference type="PROSITE" id="PS01359">
    <property type="entry name" value="ZF_PHD_1"/>
    <property type="match status" value="1"/>
</dbReference>
<evidence type="ECO:0000256" key="12">
    <source>
        <dbReference type="ARBA" id="ARBA00023004"/>
    </source>
</evidence>
<dbReference type="PANTHER" id="PTHR10694">
    <property type="entry name" value="LYSINE-SPECIFIC DEMETHYLASE"/>
    <property type="match status" value="1"/>
</dbReference>
<dbReference type="InterPro" id="IPR019787">
    <property type="entry name" value="Znf_PHD-finger"/>
</dbReference>
<dbReference type="Pfam" id="PF08429">
    <property type="entry name" value="PLU-1"/>
    <property type="match status" value="1"/>
</dbReference>
<dbReference type="InterPro" id="IPR001606">
    <property type="entry name" value="ARID_dom"/>
</dbReference>
<dbReference type="Gene3D" id="2.60.120.650">
    <property type="entry name" value="Cupin"/>
    <property type="match status" value="1"/>
</dbReference>
<organism evidence="23 24">
    <name type="scientific">Oncorhynchus mykiss</name>
    <name type="common">Rainbow trout</name>
    <name type="synonym">Salmo gairdneri</name>
    <dbReference type="NCBI Taxonomy" id="8022"/>
    <lineage>
        <taxon>Eukaryota</taxon>
        <taxon>Metazoa</taxon>
        <taxon>Chordata</taxon>
        <taxon>Craniata</taxon>
        <taxon>Vertebrata</taxon>
        <taxon>Euteleostomi</taxon>
        <taxon>Actinopterygii</taxon>
        <taxon>Neopterygii</taxon>
        <taxon>Teleostei</taxon>
        <taxon>Protacanthopterygii</taxon>
        <taxon>Salmoniformes</taxon>
        <taxon>Salmonidae</taxon>
        <taxon>Salmoninae</taxon>
        <taxon>Oncorhynchus</taxon>
    </lineage>
</organism>
<evidence type="ECO:0000256" key="7">
    <source>
        <dbReference type="ARBA" id="ARBA00022771"/>
    </source>
</evidence>
<evidence type="ECO:0000256" key="15">
    <source>
        <dbReference type="ARBA" id="ARBA00023242"/>
    </source>
</evidence>
<reference evidence="23" key="2">
    <citation type="submission" date="2025-08" db="UniProtKB">
        <authorList>
            <consortium name="Ensembl"/>
        </authorList>
    </citation>
    <scope>IDENTIFICATION</scope>
</reference>
<dbReference type="PROSITE" id="PS50016">
    <property type="entry name" value="ZF_PHD_2"/>
    <property type="match status" value="2"/>
</dbReference>
<evidence type="ECO:0000313" key="23">
    <source>
        <dbReference type="Ensembl" id="ENSOMYP00000042834.2"/>
    </source>
</evidence>
<keyword evidence="11" id="KW-0560">Oxidoreductase</keyword>
<dbReference type="Gene3D" id="1.10.150.60">
    <property type="entry name" value="ARID DNA-binding domain"/>
    <property type="match status" value="1"/>
</dbReference>
<dbReference type="PROSITE" id="PS51011">
    <property type="entry name" value="ARID"/>
    <property type="match status" value="1"/>
</dbReference>
<dbReference type="Pfam" id="PF02373">
    <property type="entry name" value="JmjC"/>
    <property type="match status" value="1"/>
</dbReference>
<evidence type="ECO:0000256" key="14">
    <source>
        <dbReference type="ARBA" id="ARBA00023163"/>
    </source>
</evidence>
<dbReference type="FunFam" id="2.60.120.650:FF:000035">
    <property type="entry name" value="PHD transcription factor Rum1"/>
    <property type="match status" value="1"/>
</dbReference>
<dbReference type="Gene3D" id="3.30.40.10">
    <property type="entry name" value="Zinc/RING finger domain, C3HC4 (zinc finger)"/>
    <property type="match status" value="2"/>
</dbReference>
<keyword evidence="6" id="KW-0677">Repeat</keyword>
<dbReference type="InterPro" id="IPR036431">
    <property type="entry name" value="ARID_dom_sf"/>
</dbReference>
<feature type="domain" description="PHD-type" evidence="19">
    <location>
        <begin position="1163"/>
        <end position="1211"/>
    </location>
</feature>
<dbReference type="SMART" id="SM00249">
    <property type="entry name" value="PHD"/>
    <property type="match status" value="3"/>
</dbReference>
<evidence type="ECO:0000256" key="8">
    <source>
        <dbReference type="ARBA" id="ARBA00022833"/>
    </source>
</evidence>
<evidence type="ECO:0000256" key="9">
    <source>
        <dbReference type="ARBA" id="ARBA00022853"/>
    </source>
</evidence>
<keyword evidence="10" id="KW-0223">Dioxygenase</keyword>
<feature type="compositionally biased region" description="Basic residues" evidence="18">
    <location>
        <begin position="1375"/>
        <end position="1385"/>
    </location>
</feature>
<feature type="region of interest" description="Disordered" evidence="18">
    <location>
        <begin position="1349"/>
        <end position="1422"/>
    </location>
</feature>
<feature type="compositionally biased region" description="Acidic residues" evidence="18">
    <location>
        <begin position="1408"/>
        <end position="1417"/>
    </location>
</feature>
<comment type="catalytic activity">
    <reaction evidence="16">
        <text>N(6),N(6),N(6)-trimethyl-L-lysyl(4)-[histone H3] + 3 2-oxoglutarate + 3 O2 = L-lysyl(4)-[histone H3] + 3 formaldehyde + 3 succinate + 3 CO2</text>
        <dbReference type="Rhea" id="RHEA:60208"/>
        <dbReference type="Rhea" id="RHEA-COMP:15537"/>
        <dbReference type="Rhea" id="RHEA-COMP:15547"/>
        <dbReference type="ChEBI" id="CHEBI:15379"/>
        <dbReference type="ChEBI" id="CHEBI:16526"/>
        <dbReference type="ChEBI" id="CHEBI:16810"/>
        <dbReference type="ChEBI" id="CHEBI:16842"/>
        <dbReference type="ChEBI" id="CHEBI:29969"/>
        <dbReference type="ChEBI" id="CHEBI:30031"/>
        <dbReference type="ChEBI" id="CHEBI:61961"/>
        <dbReference type="EC" id="1.14.11.67"/>
    </reaction>
</comment>
<dbReference type="InterPro" id="IPR004198">
    <property type="entry name" value="Znf_C5HC2"/>
</dbReference>
<dbReference type="SMART" id="SM00545">
    <property type="entry name" value="JmjN"/>
    <property type="match status" value="1"/>
</dbReference>
<dbReference type="PROSITE" id="PS51183">
    <property type="entry name" value="JMJN"/>
    <property type="match status" value="1"/>
</dbReference>
<feature type="compositionally biased region" description="Low complexity" evidence="18">
    <location>
        <begin position="1398"/>
        <end position="1407"/>
    </location>
</feature>
<feature type="domain" description="PHD-type" evidence="19">
    <location>
        <begin position="1414"/>
        <end position="1468"/>
    </location>
</feature>
<dbReference type="Pfam" id="PF01388">
    <property type="entry name" value="ARID"/>
    <property type="match status" value="1"/>
</dbReference>
<evidence type="ECO:0000259" key="19">
    <source>
        <dbReference type="PROSITE" id="PS50016"/>
    </source>
</evidence>
<evidence type="ECO:0000256" key="17">
    <source>
        <dbReference type="PROSITE-ProRule" id="PRU00146"/>
    </source>
</evidence>
<dbReference type="Pfam" id="PF21323">
    <property type="entry name" value="KDM5_C-hel"/>
    <property type="match status" value="1"/>
</dbReference>
<dbReference type="FunFam" id="3.30.40.10:FF:000023">
    <property type="entry name" value="Lysine (K)-specific demethylase 5A"/>
    <property type="match status" value="1"/>
</dbReference>
<sequence>MTQPRPDEFKPPPECPVFEPSWEEFADPFAFINKIRPIAEKTGICKVRPPPGWQPPFACNVDRLHFTPRIQRLNELEAQTRVKLNFLDKIAKFWELQGCSLKIPHVERKILDLYQLNKNVADEGGFDIVCRDRRWTAIALKMGFAPGKAVGSHLRSHYERILYPYNLFQSGANLLAPELASKLMRLVSDPELDTFVQKPTLPLDTSDKEYKPHDLAERQQFVQPAESCCNSARRAKRMRAESSCVKTEPGAEPCENRPNLRRRMGSFVAKPELGQYQQGFTLTTEELKQYLNDWNKALLPSSVLGSDEDRLLLCDGCDDSYHTFCLIPPLNDIPKGDWRCPKCLAQECSKPQEAFGFEQAYRDYSLRAFGEMADSFKSDYFNMPVHMVPTELVEKEFWRLVSTIEEDVTVEYGADIASKEFGSGFPIRNGRFKVSEKDEMYLKCGWNLNNMAMMDPSVLTHVTADICGMTLPWLYVGMCFSSFCWHIEDHWSYSINYLHWGEPKTWYGAPGFAAEQLEAVMKKLAPELFQIQPDLLHQLVTIMNPNTLMSHGVPIYRTNQCAGEFVITFPRAYHSGFNQGFNFAEAVNFCTVDWMALGRQCVDHYRLLHRYCVFSHDEMICQMASKANSLDVVLASAVQKDMKDMIREEQDLRDNVRKMGVKHCEQAEYNLLQDDERQCAKCRTTCYLSAITCPCSPGRLVCLHHIQDLCSCPLTNYTLNYRFTLDDLYPMMNAVKQRAENYDEWASHVTETLEAKLDKKKSLSVFRSLINKSELKMFPDNDLLRQLRLVTQDAEKCSSVAQQLLNGKRQTRYRCGGGKTQSQLTVEELRSFVRQLYNLPCSLPQAPKLKELLNCIEDFQQHSEKLLADETTGTAEIQSILDVSFDFDVELPELPLLRERLAQARWLEGVQQASTQRSTLTLETMRRLIDQGVGLTPHPSVEKAMARLQELLTVSEHWEDKTSSLLKARPPLSIETLSETAEKVAGIPAYLPNCLMLKDSISRAREWLQEAEALQDEDSIPLFYNLSDMVIRGQDIPVQLGPLKQLESLMAEVQAWKESAAKTFLMKNSHFTLLEVLCPRCEVEAGSPKRKSKKAKDITQHSKKKMVKLDCLSDVEKALSDTKDSASALATLGELRLQEMGVLSSLRAANESKLLPTADCMDLKVCVCQNPPMGAMLQCELCRDAFHSVCVRASSDSRSAQAWLCPHCRRSEKPSLDKVLPLLASLQRIQVRLPEGDALHYLVERTVSWQQRARQVSSSCGLPDLEESFATPPSTDGKVSQTTHDQMVFYTEQRCIPLQDLSVELEELMVEGLLLQVSLPEITQLYHVLLNGSKAKQCDTDNNTELHIKEGVNGAEKKAKRRLEREAVEPERRDKAKKLQNKRQKMNKDKNLERKAASTSSSHSDFSQSDDSEEEMCPAEGCQQPEGDEVDWVQCDGSCNQWFHQVCVGVTAELAEKEDYVCDNCTISDGR</sequence>
<dbReference type="InterPro" id="IPR013083">
    <property type="entry name" value="Znf_RING/FYVE/PHD"/>
</dbReference>
<accession>A0A8C7VQE3</accession>
<keyword evidence="14" id="KW-0804">Transcription</keyword>
<dbReference type="PANTHER" id="PTHR10694:SF3">
    <property type="entry name" value="LYSINE-SPECIFIC DEMETHYLASE 5B"/>
    <property type="match status" value="1"/>
</dbReference>
<evidence type="ECO:0000259" key="22">
    <source>
        <dbReference type="PROSITE" id="PS51184"/>
    </source>
</evidence>
<proteinExistence type="inferred from homology"/>
<dbReference type="SMART" id="SM00558">
    <property type="entry name" value="JmjC"/>
    <property type="match status" value="1"/>
</dbReference>
<keyword evidence="7 17" id="KW-0863">Zinc-finger</keyword>
<dbReference type="GO" id="GO:0006355">
    <property type="term" value="P:regulation of DNA-templated transcription"/>
    <property type="evidence" value="ECO:0007669"/>
    <property type="project" value="TreeGrafter"/>
</dbReference>
<evidence type="ECO:0000256" key="1">
    <source>
        <dbReference type="ARBA" id="ARBA00001954"/>
    </source>
</evidence>
<dbReference type="FunFam" id="2.60.120.650:FF:000020">
    <property type="entry name" value="Lysine (K)-specific demethylase 5Bb"/>
    <property type="match status" value="1"/>
</dbReference>
<evidence type="ECO:0000256" key="6">
    <source>
        <dbReference type="ARBA" id="ARBA00022737"/>
    </source>
</evidence>
<keyword evidence="13" id="KW-0805">Transcription regulation</keyword>
<dbReference type="InterPro" id="IPR048615">
    <property type="entry name" value="KDM5_C-hel"/>
</dbReference>
<keyword evidence="5" id="KW-0479">Metal-binding</keyword>
<feature type="compositionally biased region" description="Basic and acidic residues" evidence="18">
    <location>
        <begin position="1363"/>
        <end position="1374"/>
    </location>
</feature>
<reference evidence="23" key="1">
    <citation type="submission" date="2020-07" db="EMBL/GenBank/DDBJ databases">
        <title>A long reads based de novo assembly of the rainbow trout Arlee double haploid line genome.</title>
        <authorList>
            <person name="Gao G."/>
            <person name="Palti Y."/>
        </authorList>
    </citation>
    <scope>NUCLEOTIDE SEQUENCE [LARGE SCALE GENOMIC DNA]</scope>
</reference>
<keyword evidence="12" id="KW-0408">Iron</keyword>
<dbReference type="GO" id="GO:0034647">
    <property type="term" value="F:histone H3K4me/H3K4me2/H3K4me3 demethylase activity"/>
    <property type="evidence" value="ECO:0007669"/>
    <property type="project" value="UniProtKB-EC"/>
</dbReference>
<dbReference type="GeneTree" id="ENSGT00940000157076"/>
<keyword evidence="15" id="KW-0539">Nucleus</keyword>
<dbReference type="GO" id="GO:0003677">
    <property type="term" value="F:DNA binding"/>
    <property type="evidence" value="ECO:0007669"/>
    <property type="project" value="InterPro"/>
</dbReference>
<evidence type="ECO:0000256" key="18">
    <source>
        <dbReference type="SAM" id="MobiDB-lite"/>
    </source>
</evidence>
<gene>
    <name evidence="23" type="primary">LOC110532524</name>
</gene>
<dbReference type="SUPFAM" id="SSF57903">
    <property type="entry name" value="FYVE/PHD zinc finger"/>
    <property type="match status" value="3"/>
</dbReference>
<dbReference type="InterPro" id="IPR001965">
    <property type="entry name" value="Znf_PHD"/>
</dbReference>
<reference evidence="23" key="3">
    <citation type="submission" date="2025-09" db="UniProtKB">
        <authorList>
            <consortium name="Ensembl"/>
        </authorList>
    </citation>
    <scope>IDENTIFICATION</scope>
</reference>
<feature type="domain" description="JmjC" evidence="22">
    <location>
        <begin position="440"/>
        <end position="606"/>
    </location>
</feature>
<dbReference type="SUPFAM" id="SSF46774">
    <property type="entry name" value="ARID-like"/>
    <property type="match status" value="1"/>
</dbReference>
<dbReference type="InterPro" id="IPR003347">
    <property type="entry name" value="JmjC_dom"/>
</dbReference>
<dbReference type="Proteomes" id="UP000694395">
    <property type="component" value="Chromosome 9"/>
</dbReference>
<dbReference type="Ensembl" id="ENSOMYT00000046711.2">
    <property type="protein sequence ID" value="ENSOMYP00000042834.2"/>
    <property type="gene ID" value="ENSOMYG00000015133.2"/>
</dbReference>
<dbReference type="SUPFAM" id="SSF51197">
    <property type="entry name" value="Clavaminate synthase-like"/>
    <property type="match status" value="1"/>
</dbReference>
<dbReference type="CDD" id="cd15687">
    <property type="entry name" value="PHD3_KDM5B"/>
    <property type="match status" value="1"/>
</dbReference>
<comment type="cofactor">
    <cofactor evidence="1">
        <name>Fe(2+)</name>
        <dbReference type="ChEBI" id="CHEBI:29033"/>
    </cofactor>
</comment>
<dbReference type="GO" id="GO:0000785">
    <property type="term" value="C:chromatin"/>
    <property type="evidence" value="ECO:0007669"/>
    <property type="project" value="TreeGrafter"/>
</dbReference>
<keyword evidence="24" id="KW-1185">Reference proteome</keyword>
<evidence type="ECO:0000259" key="21">
    <source>
        <dbReference type="PROSITE" id="PS51183"/>
    </source>
</evidence>
<dbReference type="GO" id="GO:0005654">
    <property type="term" value="C:nucleoplasm"/>
    <property type="evidence" value="ECO:0007669"/>
    <property type="project" value="UniProtKB-ARBA"/>
</dbReference>
<evidence type="ECO:0000313" key="24">
    <source>
        <dbReference type="Proteomes" id="UP000694395"/>
    </source>
</evidence>
<dbReference type="InterPro" id="IPR019786">
    <property type="entry name" value="Zinc_finger_PHD-type_CS"/>
</dbReference>
<dbReference type="Pfam" id="PF00628">
    <property type="entry name" value="PHD"/>
    <property type="match status" value="3"/>
</dbReference>
<name>A0A8C7VQE3_ONCMY</name>
<evidence type="ECO:0000256" key="10">
    <source>
        <dbReference type="ARBA" id="ARBA00022964"/>
    </source>
</evidence>
<dbReference type="GO" id="GO:0008270">
    <property type="term" value="F:zinc ion binding"/>
    <property type="evidence" value="ECO:0007669"/>
    <property type="project" value="UniProtKB-KW"/>
</dbReference>
<evidence type="ECO:0000256" key="2">
    <source>
        <dbReference type="ARBA" id="ARBA00004123"/>
    </source>
</evidence>
<dbReference type="Pfam" id="PF02928">
    <property type="entry name" value="zf-C5HC2"/>
    <property type="match status" value="1"/>
</dbReference>
<dbReference type="CDD" id="cd15515">
    <property type="entry name" value="PHD1_KDM5A_like"/>
    <property type="match status" value="1"/>
</dbReference>
<protein>
    <recommendedName>
        <fullName evidence="4">[histone H3]-trimethyl-L-lysine(4) demethylase</fullName>
        <ecNumber evidence="4">1.14.11.67</ecNumber>
    </recommendedName>
</protein>
<dbReference type="SMART" id="SM01014">
    <property type="entry name" value="ARID"/>
    <property type="match status" value="1"/>
</dbReference>
<dbReference type="FunFam" id="1.10.150.60:FF:000001">
    <property type="entry name" value="Putative lysine-specific demethylase 5b"/>
    <property type="match status" value="1"/>
</dbReference>
<evidence type="ECO:0000256" key="16">
    <source>
        <dbReference type="ARBA" id="ARBA00048734"/>
    </source>
</evidence>
<dbReference type="InterPro" id="IPR011011">
    <property type="entry name" value="Znf_FYVE_PHD"/>
</dbReference>
<evidence type="ECO:0000256" key="13">
    <source>
        <dbReference type="ARBA" id="ARBA00023015"/>
    </source>
</evidence>
<dbReference type="SMART" id="SM00501">
    <property type="entry name" value="BRIGHT"/>
    <property type="match status" value="1"/>
</dbReference>
<dbReference type="EC" id="1.14.11.67" evidence="4"/>
<feature type="domain" description="JmjN" evidence="21">
    <location>
        <begin position="15"/>
        <end position="56"/>
    </location>
</feature>
<evidence type="ECO:0000256" key="4">
    <source>
        <dbReference type="ARBA" id="ARBA00012902"/>
    </source>
</evidence>
<comment type="subcellular location">
    <subcellularLocation>
        <location evidence="2">Nucleus</location>
    </subcellularLocation>
</comment>
<keyword evidence="8" id="KW-0862">Zinc</keyword>
<dbReference type="InterPro" id="IPR013637">
    <property type="entry name" value="Lys_sp_deMease-like_dom"/>
</dbReference>
<dbReference type="InterPro" id="IPR047979">
    <property type="entry name" value="KDM5B_PHD3"/>
</dbReference>
<evidence type="ECO:0000259" key="20">
    <source>
        <dbReference type="PROSITE" id="PS51011"/>
    </source>
</evidence>